<dbReference type="InterPro" id="IPR009100">
    <property type="entry name" value="AcylCoA_DH/oxidase_NM_dom_sf"/>
</dbReference>
<evidence type="ECO:0000313" key="4">
    <source>
        <dbReference type="EMBL" id="GGS21940.1"/>
    </source>
</evidence>
<dbReference type="EMBL" id="BMRB01000001">
    <property type="protein sequence ID" value="GGS21940.1"/>
    <property type="molecule type" value="Genomic_DNA"/>
</dbReference>
<dbReference type="Pfam" id="PF08028">
    <property type="entry name" value="Acyl-CoA_dh_2"/>
    <property type="match status" value="1"/>
</dbReference>
<evidence type="ECO:0000259" key="2">
    <source>
        <dbReference type="Pfam" id="PF02771"/>
    </source>
</evidence>
<dbReference type="GO" id="GO:0016627">
    <property type="term" value="F:oxidoreductase activity, acting on the CH-CH group of donors"/>
    <property type="evidence" value="ECO:0007669"/>
    <property type="project" value="InterPro"/>
</dbReference>
<dbReference type="GO" id="GO:0050660">
    <property type="term" value="F:flavin adenine dinucleotide binding"/>
    <property type="evidence" value="ECO:0007669"/>
    <property type="project" value="InterPro"/>
</dbReference>
<reference evidence="4" key="2">
    <citation type="submission" date="2020-09" db="EMBL/GenBank/DDBJ databases">
        <authorList>
            <person name="Sun Q."/>
            <person name="Ohkuma M."/>
        </authorList>
    </citation>
    <scope>NUCLEOTIDE SEQUENCE</scope>
    <source>
        <strain evidence="4">JCM 3276</strain>
    </source>
</reference>
<organism evidence="4 5">
    <name type="scientific">Actinokineospora fastidiosa</name>
    <dbReference type="NCBI Taxonomy" id="1816"/>
    <lineage>
        <taxon>Bacteria</taxon>
        <taxon>Bacillati</taxon>
        <taxon>Actinomycetota</taxon>
        <taxon>Actinomycetes</taxon>
        <taxon>Pseudonocardiales</taxon>
        <taxon>Pseudonocardiaceae</taxon>
        <taxon>Actinokineospora</taxon>
    </lineage>
</organism>
<dbReference type="AlphaFoldDB" id="A0A918G6L1"/>
<dbReference type="PIRSF" id="PIRSF016578">
    <property type="entry name" value="HsaA"/>
    <property type="match status" value="1"/>
</dbReference>
<keyword evidence="1" id="KW-0560">Oxidoreductase</keyword>
<keyword evidence="5" id="KW-1185">Reference proteome</keyword>
<dbReference type="InterPro" id="IPR037069">
    <property type="entry name" value="AcylCoA_DH/ox_N_sf"/>
</dbReference>
<comment type="caution">
    <text evidence="4">The sequence shown here is derived from an EMBL/GenBank/DDBJ whole genome shotgun (WGS) entry which is preliminary data.</text>
</comment>
<dbReference type="Gene3D" id="1.20.140.10">
    <property type="entry name" value="Butyryl-CoA Dehydrogenase, subunit A, domain 3"/>
    <property type="match status" value="1"/>
</dbReference>
<dbReference type="Pfam" id="PF02771">
    <property type="entry name" value="Acyl-CoA_dh_N"/>
    <property type="match status" value="1"/>
</dbReference>
<dbReference type="RefSeq" id="WP_189209355.1">
    <property type="nucleotide sequence ID" value="NZ_BMRB01000001.1"/>
</dbReference>
<gene>
    <name evidence="4" type="ORF">GCM10010171_13430</name>
</gene>
<name>A0A918G6L1_9PSEU</name>
<protein>
    <submittedName>
        <fullName evidence="4">Acyl-CoA dehydrogenase</fullName>
    </submittedName>
</protein>
<accession>A0A918G6L1</accession>
<sequence>MEATLERAELVDRAAELVPLLRANAPRAAHERRPPRENLEALRDAGLLHLLRPARFGGHEADMRTKDAVVAEIARGCGSTAWVALIYNDADYLLARFPDELQELVFADPDTRATATLIPKGRAERRGDGYVVSGRWPFNTGCMDAEWVMQPTFCDGVPVQVLLPYSDVVIEDDWMVSGMSGTASNTVRADEVFVPEDRVVRQVDVVGETHLSDRNADTPLYRIPLILELLTGGPAPFTGMSATAVELSLAQLAEERPIAYTGYAARRDAAITHHQMAEASLLIESAGHHAASAAGLVDARIADGEPFRPEDKARVWGLVSYATKLHAQAAEILRAAAGAGCIRVDSPLNLVLRDIQALAAHAAMMPATGIEHYGRSLCGLPPATPLLA</sequence>
<dbReference type="InterPro" id="IPR013107">
    <property type="entry name" value="Acyl-CoA_DH_C"/>
</dbReference>
<reference evidence="4" key="1">
    <citation type="journal article" date="2014" name="Int. J. Syst. Evol. Microbiol.">
        <title>Complete genome sequence of Corynebacterium casei LMG S-19264T (=DSM 44701T), isolated from a smear-ripened cheese.</title>
        <authorList>
            <consortium name="US DOE Joint Genome Institute (JGI-PGF)"/>
            <person name="Walter F."/>
            <person name="Albersmeier A."/>
            <person name="Kalinowski J."/>
            <person name="Ruckert C."/>
        </authorList>
    </citation>
    <scope>NUCLEOTIDE SEQUENCE</scope>
    <source>
        <strain evidence="4">JCM 3276</strain>
    </source>
</reference>
<dbReference type="InterPro" id="IPR013786">
    <property type="entry name" value="AcylCoA_DH/ox_N"/>
</dbReference>
<proteinExistence type="predicted"/>
<evidence type="ECO:0000256" key="1">
    <source>
        <dbReference type="ARBA" id="ARBA00023002"/>
    </source>
</evidence>
<dbReference type="Gene3D" id="1.10.540.10">
    <property type="entry name" value="Acyl-CoA dehydrogenase/oxidase, N-terminal domain"/>
    <property type="match status" value="1"/>
</dbReference>
<evidence type="ECO:0000313" key="5">
    <source>
        <dbReference type="Proteomes" id="UP000660680"/>
    </source>
</evidence>
<dbReference type="Gene3D" id="2.40.110.10">
    <property type="entry name" value="Butyryl-CoA Dehydrogenase, subunit A, domain 2"/>
    <property type="match status" value="1"/>
</dbReference>
<feature type="domain" description="Acyl-CoA dehydrogenase/oxidase N-terminal" evidence="2">
    <location>
        <begin position="24"/>
        <end position="97"/>
    </location>
</feature>
<dbReference type="InterPro" id="IPR046373">
    <property type="entry name" value="Acyl-CoA_Oxase/DH_mid-dom_sf"/>
</dbReference>
<dbReference type="Proteomes" id="UP000660680">
    <property type="component" value="Unassembled WGS sequence"/>
</dbReference>
<evidence type="ECO:0000259" key="3">
    <source>
        <dbReference type="Pfam" id="PF08028"/>
    </source>
</evidence>
<dbReference type="SUPFAM" id="SSF56645">
    <property type="entry name" value="Acyl-CoA dehydrogenase NM domain-like"/>
    <property type="match status" value="1"/>
</dbReference>
<feature type="domain" description="Acyl-CoA dehydrogenase C-terminal" evidence="3">
    <location>
        <begin position="235"/>
        <end position="364"/>
    </location>
</feature>